<dbReference type="UniPathway" id="UPA00115"/>
<evidence type="ECO:0000256" key="4">
    <source>
        <dbReference type="ARBA" id="ARBA00023064"/>
    </source>
</evidence>
<dbReference type="Proteomes" id="UP001200247">
    <property type="component" value="Unassembled WGS sequence"/>
</dbReference>
<evidence type="ECO:0000259" key="5">
    <source>
        <dbReference type="SMART" id="SM01350"/>
    </source>
</evidence>
<evidence type="ECO:0000256" key="1">
    <source>
        <dbReference type="ARBA" id="ARBA00004959"/>
    </source>
</evidence>
<dbReference type="PANTHER" id="PTHR11811">
    <property type="entry name" value="6-PHOSPHOGLUCONATE DEHYDROGENASE"/>
    <property type="match status" value="1"/>
</dbReference>
<dbReference type="GO" id="GO:0019521">
    <property type="term" value="P:D-gluconate metabolic process"/>
    <property type="evidence" value="ECO:0007669"/>
    <property type="project" value="UniProtKB-KW"/>
</dbReference>
<proteinExistence type="inferred from homology"/>
<dbReference type="Proteomes" id="UP000197424">
    <property type="component" value="Chromosome"/>
</dbReference>
<gene>
    <name evidence="7" type="primary">gnd</name>
    <name evidence="7" type="ORF">LH440_04300</name>
    <name evidence="6" type="ORF">LHGZ1_2010</name>
</gene>
<evidence type="ECO:0000313" key="6">
    <source>
        <dbReference type="EMBL" id="ASJ24841.1"/>
    </source>
</evidence>
<dbReference type="SMART" id="SM01350">
    <property type="entry name" value="6PGD"/>
    <property type="match status" value="1"/>
</dbReference>
<dbReference type="InterPro" id="IPR008927">
    <property type="entry name" value="6-PGluconate_DH-like_C_sf"/>
</dbReference>
<dbReference type="NCBIfam" id="NF007161">
    <property type="entry name" value="PRK09599.1"/>
    <property type="match status" value="1"/>
</dbReference>
<comment type="similarity">
    <text evidence="2">Belongs to the 6-phosphogluconate dehydrogenase family.</text>
</comment>
<dbReference type="InterPro" id="IPR036291">
    <property type="entry name" value="NAD(P)-bd_dom_sf"/>
</dbReference>
<name>A0A248LK25_9NEIS</name>
<evidence type="ECO:0000313" key="8">
    <source>
        <dbReference type="Proteomes" id="UP000197424"/>
    </source>
</evidence>
<sequence>MELGMIGLGRMGSNMTRRLIRGGHHVYVNDVNLAASDALAECGAHVMIDPADMCARLPSPRVIWMMLPVGRIDLVLSEILPYLAPGDIIVDGGNAFYQDTQARARQCDVRGVHYLDVGVSGGIWGLERGYCLMIGGDPVAAKRLEPVFMALAPSTPPEAAGAERGFLFCGQSGSGHFVKMVHNGIEYGMMAALAEGFNLLEHADFASHLPPQPGVDPDHYSYTLPLADIAELWRHGSVISSWLLDLASMSLLLDPALEQFSPQVADSGEGRWTVRAAVDSGVPCPVLTAALFGRYSSRGQDDFANRLLSALRYQFGGHMNPAPATSRA</sequence>
<dbReference type="SUPFAM" id="SSF51735">
    <property type="entry name" value="NAD(P)-binding Rossmann-fold domains"/>
    <property type="match status" value="1"/>
</dbReference>
<dbReference type="NCBIfam" id="TIGR00872">
    <property type="entry name" value="gnd_rel"/>
    <property type="match status" value="1"/>
</dbReference>
<reference evidence="8" key="2">
    <citation type="submission" date="2017-06" db="EMBL/GenBank/DDBJ databases">
        <title>Whole genome sequence of Laribacter hongkongensis LHGZ1.</title>
        <authorList>
            <person name="Chen D."/>
            <person name="Wu H."/>
            <person name="Chen J."/>
        </authorList>
    </citation>
    <scope>NUCLEOTIDE SEQUENCE [LARGE SCALE GENOMIC DNA]</scope>
    <source>
        <strain evidence="8">LHGZ1</strain>
    </source>
</reference>
<evidence type="ECO:0000256" key="3">
    <source>
        <dbReference type="ARBA" id="ARBA00023002"/>
    </source>
</evidence>
<comment type="pathway">
    <text evidence="1">Carbohydrate degradation; pentose phosphate pathway.</text>
</comment>
<keyword evidence="4" id="KW-0311">Gluconate utilization</keyword>
<evidence type="ECO:0000313" key="7">
    <source>
        <dbReference type="EMBL" id="MCG9025129.1"/>
    </source>
</evidence>
<accession>A0A248LK25</accession>
<dbReference type="GO" id="GO:0050661">
    <property type="term" value="F:NADP binding"/>
    <property type="evidence" value="ECO:0007669"/>
    <property type="project" value="InterPro"/>
</dbReference>
<dbReference type="Gene3D" id="1.10.1040.10">
    <property type="entry name" value="N-(1-d-carboxylethyl)-l-norvaline Dehydrogenase, domain 2"/>
    <property type="match status" value="1"/>
</dbReference>
<protein>
    <submittedName>
        <fullName evidence="6">6-phosphogluconate dehydrogenase, decarboxylating</fullName>
    </submittedName>
    <submittedName>
        <fullName evidence="7">Decarboxylating 6-phosphogluconate dehydrogenase</fullName>
    </submittedName>
</protein>
<feature type="domain" description="6-phosphogluconate dehydrogenase C-terminal" evidence="5">
    <location>
        <begin position="175"/>
        <end position="323"/>
    </location>
</feature>
<dbReference type="SUPFAM" id="SSF48179">
    <property type="entry name" value="6-phosphogluconate dehydrogenase C-terminal domain-like"/>
    <property type="match status" value="1"/>
</dbReference>
<dbReference type="OrthoDB" id="9804542at2"/>
<dbReference type="AlphaFoldDB" id="A0A248LK25"/>
<dbReference type="Gene3D" id="3.40.50.720">
    <property type="entry name" value="NAD(P)-binding Rossmann-like Domain"/>
    <property type="match status" value="1"/>
</dbReference>
<dbReference type="EMBL" id="JAJAXM010000005">
    <property type="protein sequence ID" value="MCG9025129.1"/>
    <property type="molecule type" value="Genomic_DNA"/>
</dbReference>
<dbReference type="InterPro" id="IPR004849">
    <property type="entry name" value="6DGDH_YqeC"/>
</dbReference>
<dbReference type="RefSeq" id="WP_088860961.1">
    <property type="nucleotide sequence ID" value="NZ_CP022115.1"/>
</dbReference>
<dbReference type="PRINTS" id="PR00076">
    <property type="entry name" value="6PGDHDRGNASE"/>
</dbReference>
<dbReference type="InterPro" id="IPR006183">
    <property type="entry name" value="Pgluconate_DH"/>
</dbReference>
<reference evidence="7 9" key="4">
    <citation type="submission" date="2021-10" db="EMBL/GenBank/DDBJ databases">
        <title>Whole-genome sequencing analysis of Laribacter hongkongensis: virulence gene profiles, carbohydrate-active enzyme prediction, and antimicrobial resistance characterization.</title>
        <authorList>
            <person name="Yuan P."/>
            <person name="Zhan Y."/>
            <person name="Chen D."/>
        </authorList>
    </citation>
    <scope>NUCLEOTIDE SEQUENCE [LARGE SCALE GENOMIC DNA]</scope>
    <source>
        <strain evidence="7 9">W67</strain>
    </source>
</reference>
<reference evidence="6" key="1">
    <citation type="journal article" date="2017" name="J. Antimicrob. Chemother.">
        <title>Emergence and genomic analysis of MDR Laribacter hongkongensis strain HLGZ1 from Guangzhou, China.</title>
        <authorList>
            <person name="Wu H.K."/>
            <person name="Chen J.H."/>
            <person name="Yang L."/>
            <person name="Li A.R."/>
            <person name="Su D.H."/>
            <person name="Lin Y.P."/>
            <person name="Chen D.Q."/>
        </authorList>
    </citation>
    <scope>NUCLEOTIDE SEQUENCE</scope>
    <source>
        <strain evidence="6">HLGZ1</strain>
    </source>
</reference>
<evidence type="ECO:0000256" key="2">
    <source>
        <dbReference type="ARBA" id="ARBA00008419"/>
    </source>
</evidence>
<organism evidence="6 8">
    <name type="scientific">Laribacter hongkongensis</name>
    <dbReference type="NCBI Taxonomy" id="168471"/>
    <lineage>
        <taxon>Bacteria</taxon>
        <taxon>Pseudomonadati</taxon>
        <taxon>Pseudomonadota</taxon>
        <taxon>Betaproteobacteria</taxon>
        <taxon>Neisseriales</taxon>
        <taxon>Aquaspirillaceae</taxon>
        <taxon>Laribacter</taxon>
    </lineage>
</organism>
<dbReference type="InterPro" id="IPR006114">
    <property type="entry name" value="6PGDH_C"/>
</dbReference>
<evidence type="ECO:0000313" key="9">
    <source>
        <dbReference type="Proteomes" id="UP001200247"/>
    </source>
</evidence>
<dbReference type="GO" id="GO:0004616">
    <property type="term" value="F:phosphogluconate dehydrogenase (decarboxylating) activity"/>
    <property type="evidence" value="ECO:0007669"/>
    <property type="project" value="InterPro"/>
</dbReference>
<reference evidence="6" key="3">
    <citation type="submission" date="2017-06" db="EMBL/GenBank/DDBJ databases">
        <authorList>
            <person name="Kim H.J."/>
            <person name="Triplett B.A."/>
        </authorList>
    </citation>
    <scope>NUCLEOTIDE SEQUENCE</scope>
    <source>
        <strain evidence="6">HLGZ1</strain>
    </source>
</reference>
<dbReference type="Pfam" id="PF00393">
    <property type="entry name" value="6PGD"/>
    <property type="match status" value="2"/>
</dbReference>
<dbReference type="GO" id="GO:0006098">
    <property type="term" value="P:pentose-phosphate shunt"/>
    <property type="evidence" value="ECO:0007669"/>
    <property type="project" value="UniProtKB-UniPathway"/>
</dbReference>
<dbReference type="InterPro" id="IPR006115">
    <property type="entry name" value="6PGDH_NADP-bd"/>
</dbReference>
<keyword evidence="3" id="KW-0560">Oxidoreductase</keyword>
<dbReference type="Pfam" id="PF03446">
    <property type="entry name" value="NAD_binding_2"/>
    <property type="match status" value="1"/>
</dbReference>
<dbReference type="InterPro" id="IPR013328">
    <property type="entry name" value="6PGD_dom2"/>
</dbReference>
<dbReference type="EMBL" id="CP022115">
    <property type="protein sequence ID" value="ASJ24841.1"/>
    <property type="molecule type" value="Genomic_DNA"/>
</dbReference>